<dbReference type="Proteomes" id="UP001497623">
    <property type="component" value="Unassembled WGS sequence"/>
</dbReference>
<gene>
    <name evidence="1" type="ORF">MNOR_LOCUS26279</name>
</gene>
<accession>A0AAV2RNS7</accession>
<proteinExistence type="predicted"/>
<dbReference type="Gene3D" id="1.25.40.10">
    <property type="entry name" value="Tetratricopeptide repeat domain"/>
    <property type="match status" value="1"/>
</dbReference>
<reference evidence="1 2" key="1">
    <citation type="submission" date="2024-05" db="EMBL/GenBank/DDBJ databases">
        <authorList>
            <person name="Wallberg A."/>
        </authorList>
    </citation>
    <scope>NUCLEOTIDE SEQUENCE [LARGE SCALE GENOMIC DNA]</scope>
</reference>
<evidence type="ECO:0000313" key="1">
    <source>
        <dbReference type="EMBL" id="CAL4129295.1"/>
    </source>
</evidence>
<dbReference type="PANTHER" id="PTHR31919:SF1">
    <property type="entry name" value="ZINC FINGERS AND HOMEOBOXES PROTEIN 1, ISOFORM 2"/>
    <property type="match status" value="1"/>
</dbReference>
<dbReference type="PANTHER" id="PTHR31919">
    <property type="entry name" value="ZINC FINGERS AND HOMEOBOXES PROTEIN 1, ISOFORM 2"/>
    <property type="match status" value="1"/>
</dbReference>
<comment type="caution">
    <text evidence="1">The sequence shown here is derived from an EMBL/GenBank/DDBJ whole genome shotgun (WGS) entry which is preliminary data.</text>
</comment>
<organism evidence="1 2">
    <name type="scientific">Meganyctiphanes norvegica</name>
    <name type="common">Northern krill</name>
    <name type="synonym">Thysanopoda norvegica</name>
    <dbReference type="NCBI Taxonomy" id="48144"/>
    <lineage>
        <taxon>Eukaryota</taxon>
        <taxon>Metazoa</taxon>
        <taxon>Ecdysozoa</taxon>
        <taxon>Arthropoda</taxon>
        <taxon>Crustacea</taxon>
        <taxon>Multicrustacea</taxon>
        <taxon>Malacostraca</taxon>
        <taxon>Eumalacostraca</taxon>
        <taxon>Eucarida</taxon>
        <taxon>Euphausiacea</taxon>
        <taxon>Euphausiidae</taxon>
        <taxon>Meganyctiphanes</taxon>
    </lineage>
</organism>
<dbReference type="Pfam" id="PF17826">
    <property type="entry name" value="DUF5588"/>
    <property type="match status" value="1"/>
</dbReference>
<dbReference type="SUPFAM" id="SSF48452">
    <property type="entry name" value="TPR-like"/>
    <property type="match status" value="1"/>
</dbReference>
<dbReference type="InterPro" id="IPR011990">
    <property type="entry name" value="TPR-like_helical_dom_sf"/>
</dbReference>
<dbReference type="EMBL" id="CAXKWB010026011">
    <property type="protein sequence ID" value="CAL4129295.1"/>
    <property type="molecule type" value="Genomic_DNA"/>
</dbReference>
<protein>
    <submittedName>
        <fullName evidence="1">Uncharacterized protein</fullName>
    </submittedName>
</protein>
<keyword evidence="2" id="KW-1185">Reference proteome</keyword>
<sequence length="341" mass="39129">MQRNMEFGDFDDDLFAEERQKVAIDEQYSARFCDPGWFQKDFSEDQISKEDELSLRKYEAEYFFWKKDYKDAVTKYEEALELTKSNNTATHRECYEGLVRCFIKIGENCKAVKYATKLHESSKNDDQRTVSFSVLIEAHLAAGDLSQALTAAQSLVTLHGANSDVWLKLGYVYSCIYGITLPQVETILNNHKIKKTENISTMNCTLGCMCSEVCKNKTKLISNNQNYEKGLKIIASCLYRCTTILKSTHHTAVGFSKDINEKCREKVKADIDALNLSDSMKLAVIPKVKEDVYGPNYISREDIIESQNTDFVDRGSSKFQNDEKDSQVEELLCDFEKKWFC</sequence>
<evidence type="ECO:0000313" key="2">
    <source>
        <dbReference type="Proteomes" id="UP001497623"/>
    </source>
</evidence>
<name>A0AAV2RNS7_MEGNR</name>
<dbReference type="InterPro" id="IPR041404">
    <property type="entry name" value="DUF5588"/>
</dbReference>
<dbReference type="AlphaFoldDB" id="A0AAV2RNS7"/>